<feature type="domain" description="FAD/NAD(P)-binding" evidence="6">
    <location>
        <begin position="9"/>
        <end position="279"/>
    </location>
</feature>
<accession>A0A344L5K2</accession>
<dbReference type="Proteomes" id="UP000250434">
    <property type="component" value="Chromosome"/>
</dbReference>
<dbReference type="InterPro" id="IPR036188">
    <property type="entry name" value="FAD/NAD-bd_sf"/>
</dbReference>
<dbReference type="GO" id="GO:0019646">
    <property type="term" value="P:aerobic electron transport chain"/>
    <property type="evidence" value="ECO:0007669"/>
    <property type="project" value="TreeGrafter"/>
</dbReference>
<evidence type="ECO:0000256" key="5">
    <source>
        <dbReference type="ARBA" id="ARBA00023002"/>
    </source>
</evidence>
<organism evidence="7 8">
    <name type="scientific">Amycolatopsis albispora</name>
    <dbReference type="NCBI Taxonomy" id="1804986"/>
    <lineage>
        <taxon>Bacteria</taxon>
        <taxon>Bacillati</taxon>
        <taxon>Actinomycetota</taxon>
        <taxon>Actinomycetes</taxon>
        <taxon>Pseudonocardiales</taxon>
        <taxon>Pseudonocardiaceae</taxon>
        <taxon>Amycolatopsis</taxon>
    </lineage>
</organism>
<dbReference type="EMBL" id="CP015163">
    <property type="protein sequence ID" value="AXB43326.1"/>
    <property type="molecule type" value="Genomic_DNA"/>
</dbReference>
<name>A0A344L5K2_9PSEU</name>
<evidence type="ECO:0000256" key="4">
    <source>
        <dbReference type="ARBA" id="ARBA00022827"/>
    </source>
</evidence>
<evidence type="ECO:0000259" key="6">
    <source>
        <dbReference type="Pfam" id="PF07992"/>
    </source>
</evidence>
<dbReference type="SUPFAM" id="SSF51905">
    <property type="entry name" value="FAD/NAD(P)-binding domain"/>
    <property type="match status" value="2"/>
</dbReference>
<dbReference type="InterPro" id="IPR023753">
    <property type="entry name" value="FAD/NAD-binding_dom"/>
</dbReference>
<keyword evidence="8" id="KW-1185">Reference proteome</keyword>
<dbReference type="PANTHER" id="PTHR42913">
    <property type="entry name" value="APOPTOSIS-INDUCING FACTOR 1"/>
    <property type="match status" value="1"/>
</dbReference>
<sequence length="390" mass="40920">MPEHRKAHRVVVLGGGYAGALAANRLRQRDDVEITLVNPRPSFVDRIRLHQYVAGTGEATVDFRELLGEGVRLVVDSATAIDPAARSVELASGRVLDYDYLVYAVGSTGAVPSSVPGAREFAVSMAELEAAQELRTRLAGLRPDAPITVVGGGLTGIEAAAELAEQGRNVTLVSGGTLAPSLSVAARRSTAKWLSRHDVTVVEAKVREVRADAVVFAGGEVRTSALTIWAAGFGVPGLAAASGLRTDDVGRLLTDETLTSLDDERIVAAGDAAAPSGRPLRMSCQIAAPLGAHAVDTVLNRIAGTEPPKLDVAFVGSCVSLGRHGGVRQFARKDDTTLNFHFGGRLAAAYKELTCKLGVAKIRREARKPGSLPWAKGGRHPELVESVAGH</sequence>
<evidence type="ECO:0000256" key="1">
    <source>
        <dbReference type="ARBA" id="ARBA00001974"/>
    </source>
</evidence>
<dbReference type="OrthoDB" id="9784880at2"/>
<proteinExistence type="inferred from homology"/>
<dbReference type="InterPro" id="IPR051169">
    <property type="entry name" value="NADH-Q_oxidoreductase"/>
</dbReference>
<evidence type="ECO:0000313" key="7">
    <source>
        <dbReference type="EMBL" id="AXB43326.1"/>
    </source>
</evidence>
<dbReference type="KEGG" id="aab:A4R43_12830"/>
<comment type="similarity">
    <text evidence="2">Belongs to the NADH dehydrogenase family.</text>
</comment>
<dbReference type="AlphaFoldDB" id="A0A344L5K2"/>
<evidence type="ECO:0000256" key="2">
    <source>
        <dbReference type="ARBA" id="ARBA00005272"/>
    </source>
</evidence>
<gene>
    <name evidence="7" type="ORF">A4R43_12830</name>
</gene>
<evidence type="ECO:0000313" key="8">
    <source>
        <dbReference type="Proteomes" id="UP000250434"/>
    </source>
</evidence>
<comment type="cofactor">
    <cofactor evidence="1">
        <name>FAD</name>
        <dbReference type="ChEBI" id="CHEBI:57692"/>
    </cofactor>
</comment>
<keyword evidence="5" id="KW-0560">Oxidoreductase</keyword>
<keyword evidence="3" id="KW-0285">Flavoprotein</keyword>
<keyword evidence="4" id="KW-0274">FAD</keyword>
<protein>
    <submittedName>
        <fullName evidence="7">Pyridine nucleotide-disulfide oxidoreductase</fullName>
    </submittedName>
</protein>
<dbReference type="Pfam" id="PF07992">
    <property type="entry name" value="Pyr_redox_2"/>
    <property type="match status" value="1"/>
</dbReference>
<dbReference type="GO" id="GO:0003955">
    <property type="term" value="F:NAD(P)H dehydrogenase (quinone) activity"/>
    <property type="evidence" value="ECO:0007669"/>
    <property type="project" value="TreeGrafter"/>
</dbReference>
<dbReference type="PRINTS" id="PR00469">
    <property type="entry name" value="PNDRDTASEII"/>
</dbReference>
<dbReference type="Gene3D" id="3.50.50.100">
    <property type="match status" value="1"/>
</dbReference>
<dbReference type="PRINTS" id="PR00368">
    <property type="entry name" value="FADPNR"/>
</dbReference>
<evidence type="ECO:0000256" key="3">
    <source>
        <dbReference type="ARBA" id="ARBA00022630"/>
    </source>
</evidence>
<reference evidence="7 8" key="1">
    <citation type="submission" date="2016-04" db="EMBL/GenBank/DDBJ databases">
        <title>Complete genome sequence and analysis of deep-sea sediment isolate, Amycolatopsis sp. WP1.</title>
        <authorList>
            <person name="Wang H."/>
            <person name="Chen S."/>
            <person name="Wu Q."/>
        </authorList>
    </citation>
    <scope>NUCLEOTIDE SEQUENCE [LARGE SCALE GENOMIC DNA]</scope>
    <source>
        <strain evidence="7 8">WP1</strain>
    </source>
</reference>
<dbReference type="PANTHER" id="PTHR42913:SF3">
    <property type="entry name" value="64 KDA MITOCHONDRIAL NADH DEHYDROGENASE (EUROFUNG)"/>
    <property type="match status" value="1"/>
</dbReference>
<dbReference type="RefSeq" id="WP_113692571.1">
    <property type="nucleotide sequence ID" value="NZ_CP015163.1"/>
</dbReference>